<dbReference type="Proteomes" id="UP000095751">
    <property type="component" value="Unassembled WGS sequence"/>
</dbReference>
<protein>
    <submittedName>
        <fullName evidence="1">Uncharacterized protein</fullName>
    </submittedName>
</protein>
<dbReference type="AlphaFoldDB" id="A0A1E7F374"/>
<evidence type="ECO:0000313" key="2">
    <source>
        <dbReference type="Proteomes" id="UP000095751"/>
    </source>
</evidence>
<sequence length="165" mass="19056">MTDASQHNESYSLSTFEQVKNSFLHIEGKGPCQPENGQEKHCITFYHYTLKYEGQTVLETTTRDRKALRYYKLRMRNNGIRYIRAIDRFKRSQDSREARHSVSILNGPLSSKKNEAGNAGRVILSMTFEPGVLIEPFDEDAWAVVKIPVEGDESYIWISFICRVT</sequence>
<name>A0A1E7F374_9STRA</name>
<accession>A0A1E7F374</accession>
<reference evidence="1 2" key="1">
    <citation type="submission" date="2016-09" db="EMBL/GenBank/DDBJ databases">
        <title>Extensive genetic diversity and differential bi-allelic expression allows diatom success in the polar Southern Ocean.</title>
        <authorList>
            <consortium name="DOE Joint Genome Institute"/>
            <person name="Mock T."/>
            <person name="Otillar R.P."/>
            <person name="Strauss J."/>
            <person name="Dupont C."/>
            <person name="Frickenhaus S."/>
            <person name="Maumus F."/>
            <person name="Mcmullan M."/>
            <person name="Sanges R."/>
            <person name="Schmutz J."/>
            <person name="Toseland A."/>
            <person name="Valas R."/>
            <person name="Veluchamy A."/>
            <person name="Ward B.J."/>
            <person name="Allen A."/>
            <person name="Barry K."/>
            <person name="Falciatore A."/>
            <person name="Ferrante M."/>
            <person name="Fortunato A.E."/>
            <person name="Gloeckner G."/>
            <person name="Gruber A."/>
            <person name="Hipkin R."/>
            <person name="Janech M."/>
            <person name="Kroth P."/>
            <person name="Leese F."/>
            <person name="Lindquist E."/>
            <person name="Lyon B.R."/>
            <person name="Martin J."/>
            <person name="Mayer C."/>
            <person name="Parker M."/>
            <person name="Quesneville H."/>
            <person name="Raymond J."/>
            <person name="Uhlig C."/>
            <person name="Valentin K.U."/>
            <person name="Worden A.Z."/>
            <person name="Armbrust E.V."/>
            <person name="Bowler C."/>
            <person name="Green B."/>
            <person name="Moulton V."/>
            <person name="Van Oosterhout C."/>
            <person name="Grigoriev I."/>
        </authorList>
    </citation>
    <scope>NUCLEOTIDE SEQUENCE [LARGE SCALE GENOMIC DNA]</scope>
    <source>
        <strain evidence="1 2">CCMP1102</strain>
    </source>
</reference>
<gene>
    <name evidence="1" type="ORF">FRACYDRAFT_243904</name>
</gene>
<proteinExistence type="predicted"/>
<keyword evidence="2" id="KW-1185">Reference proteome</keyword>
<dbReference type="EMBL" id="KV784364">
    <property type="protein sequence ID" value="OEU12648.1"/>
    <property type="molecule type" value="Genomic_DNA"/>
</dbReference>
<dbReference type="InParanoid" id="A0A1E7F374"/>
<dbReference type="KEGG" id="fcy:FRACYDRAFT_243904"/>
<organism evidence="1 2">
    <name type="scientific">Fragilariopsis cylindrus CCMP1102</name>
    <dbReference type="NCBI Taxonomy" id="635003"/>
    <lineage>
        <taxon>Eukaryota</taxon>
        <taxon>Sar</taxon>
        <taxon>Stramenopiles</taxon>
        <taxon>Ochrophyta</taxon>
        <taxon>Bacillariophyta</taxon>
        <taxon>Bacillariophyceae</taxon>
        <taxon>Bacillariophycidae</taxon>
        <taxon>Bacillariales</taxon>
        <taxon>Bacillariaceae</taxon>
        <taxon>Fragilariopsis</taxon>
    </lineage>
</organism>
<evidence type="ECO:0000313" key="1">
    <source>
        <dbReference type="EMBL" id="OEU12648.1"/>
    </source>
</evidence>